<gene>
    <name evidence="8" type="ORF">HERILL_LOCUS5294</name>
</gene>
<dbReference type="SMART" id="SM00184">
    <property type="entry name" value="RING"/>
    <property type="match status" value="1"/>
</dbReference>
<dbReference type="EMBL" id="LR899010">
    <property type="protein sequence ID" value="CAD7082244.1"/>
    <property type="molecule type" value="Genomic_DNA"/>
</dbReference>
<dbReference type="GO" id="GO:0051726">
    <property type="term" value="P:regulation of cell cycle"/>
    <property type="evidence" value="ECO:0007669"/>
    <property type="project" value="TreeGrafter"/>
</dbReference>
<dbReference type="PROSITE" id="PS50089">
    <property type="entry name" value="ZF_RING_2"/>
    <property type="match status" value="1"/>
</dbReference>
<keyword evidence="9" id="KW-1185">Reference proteome</keyword>
<feature type="compositionally biased region" description="Low complexity" evidence="6">
    <location>
        <begin position="440"/>
        <end position="460"/>
    </location>
</feature>
<dbReference type="Pfam" id="PF00653">
    <property type="entry name" value="BIR"/>
    <property type="match status" value="5"/>
</dbReference>
<dbReference type="Proteomes" id="UP000594454">
    <property type="component" value="Chromosome 2"/>
</dbReference>
<organism evidence="8 9">
    <name type="scientific">Hermetia illucens</name>
    <name type="common">Black soldier fly</name>
    <dbReference type="NCBI Taxonomy" id="343691"/>
    <lineage>
        <taxon>Eukaryota</taxon>
        <taxon>Metazoa</taxon>
        <taxon>Ecdysozoa</taxon>
        <taxon>Arthropoda</taxon>
        <taxon>Hexapoda</taxon>
        <taxon>Insecta</taxon>
        <taxon>Pterygota</taxon>
        <taxon>Neoptera</taxon>
        <taxon>Endopterygota</taxon>
        <taxon>Diptera</taxon>
        <taxon>Brachycera</taxon>
        <taxon>Stratiomyomorpha</taxon>
        <taxon>Stratiomyidae</taxon>
        <taxon>Hermetiinae</taxon>
        <taxon>Hermetia</taxon>
    </lineage>
</organism>
<dbReference type="InterPro" id="IPR013083">
    <property type="entry name" value="Znf_RING/FYVE/PHD"/>
</dbReference>
<evidence type="ECO:0000256" key="5">
    <source>
        <dbReference type="PROSITE-ProRule" id="PRU00175"/>
    </source>
</evidence>
<dbReference type="InterPro" id="IPR001841">
    <property type="entry name" value="Znf_RING"/>
</dbReference>
<proteinExistence type="inferred from homology"/>
<dbReference type="OrthoDB" id="5855668at2759"/>
<evidence type="ECO:0000313" key="9">
    <source>
        <dbReference type="Proteomes" id="UP000594454"/>
    </source>
</evidence>
<evidence type="ECO:0000256" key="6">
    <source>
        <dbReference type="SAM" id="MobiDB-lite"/>
    </source>
</evidence>
<comment type="similarity">
    <text evidence="1">Belongs to the IAP family.</text>
</comment>
<dbReference type="FunFam" id="1.10.1170.10:FF:000002">
    <property type="entry name" value="Baculoviral IAP repeat containing 7"/>
    <property type="match status" value="1"/>
</dbReference>
<dbReference type="InterPro" id="IPR050784">
    <property type="entry name" value="IAP"/>
</dbReference>
<evidence type="ECO:0000256" key="2">
    <source>
        <dbReference type="ARBA" id="ARBA00022723"/>
    </source>
</evidence>
<reference evidence="8 9" key="1">
    <citation type="submission" date="2020-11" db="EMBL/GenBank/DDBJ databases">
        <authorList>
            <person name="Wallbank WR R."/>
            <person name="Pardo Diaz C."/>
            <person name="Kozak K."/>
            <person name="Martin S."/>
            <person name="Jiggins C."/>
            <person name="Moest M."/>
            <person name="Warren A I."/>
            <person name="Generalovic N T."/>
            <person name="Byers J.R.P. K."/>
            <person name="Montejo-Kovacevich G."/>
            <person name="Yen C E."/>
        </authorList>
    </citation>
    <scope>NUCLEOTIDE SEQUENCE [LARGE SCALE GENOMIC DNA]</scope>
</reference>
<keyword evidence="2" id="KW-0479">Metal-binding</keyword>
<dbReference type="AlphaFoldDB" id="A0A7R8YU01"/>
<evidence type="ECO:0000256" key="1">
    <source>
        <dbReference type="ARBA" id="ARBA00006672"/>
    </source>
</evidence>
<protein>
    <recommendedName>
        <fullName evidence="7">RING-type domain-containing protein</fullName>
    </recommendedName>
</protein>
<sequence>MAGKLSGISAVIASYNDAPKYVKAKSEELAIAGLHYTGNSDKVRCESCGVVLNAGSNYNLWNAHIRNSPNCLYVQLIQKYITRDPIVQAEPKVKTQTLTEALSSVVASYENAPKVLKSRAGRFAMAGFRYTGQKDQVQCQSCGKAYSKFTEQIDPWQFHSENQPECKHVQLIKEYALLNGSYRQDLPSMLASFDSAPDHLKRRAAEYAMAGFFYSGRADEIRCYSCNLTLSKLNEFSNPWRSHYEFNSKCEYITLIKKSGIIETICRQDLLTNLQSYEKAPPALKSRARRFALAGFIYTGKSDEVLCRTCDSQYSKWDLGTDPWLTHTQRNPECDYVKILRKYEIMDITDQDLCSKIESFEFAPNNLRQARVEFAQAGFFYTGQGDHVKCYSCGLGKHNFRGPLNPYITHFKSSPECRYLKLLQKYGIVVSESESSKIKSSMNTRLTSSGASSGNGATSGQCSMPRQSTPSTENNQCTICMVNNRDLVLIPCGHIVVCSSCGAKINQCPICRKQIERSLKIFYS</sequence>
<evidence type="ECO:0000259" key="7">
    <source>
        <dbReference type="PROSITE" id="PS50089"/>
    </source>
</evidence>
<evidence type="ECO:0000313" key="8">
    <source>
        <dbReference type="EMBL" id="CAD7082244.1"/>
    </source>
</evidence>
<dbReference type="Pfam" id="PF13920">
    <property type="entry name" value="zf-C3HC4_3"/>
    <property type="match status" value="1"/>
</dbReference>
<evidence type="ECO:0000256" key="4">
    <source>
        <dbReference type="ARBA" id="ARBA00022833"/>
    </source>
</evidence>
<dbReference type="SMART" id="SM00238">
    <property type="entry name" value="BIR"/>
    <property type="match status" value="5"/>
</dbReference>
<feature type="compositionally biased region" description="Polar residues" evidence="6">
    <location>
        <begin position="461"/>
        <end position="471"/>
    </location>
</feature>
<name>A0A7R8YU01_HERIL</name>
<dbReference type="SUPFAM" id="SSF57924">
    <property type="entry name" value="Inhibitor of apoptosis (IAP) repeat"/>
    <property type="match status" value="5"/>
</dbReference>
<dbReference type="PROSITE" id="PS50143">
    <property type="entry name" value="BIR_REPEAT_2"/>
    <property type="match status" value="5"/>
</dbReference>
<dbReference type="PANTHER" id="PTHR10044:SF139">
    <property type="entry name" value="DEATH-ASSOCIATED INHIBITOR OF APOPTOSIS 2"/>
    <property type="match status" value="1"/>
</dbReference>
<keyword evidence="3 5" id="KW-0863">Zinc-finger</keyword>
<dbReference type="GO" id="GO:0005737">
    <property type="term" value="C:cytoplasm"/>
    <property type="evidence" value="ECO:0007669"/>
    <property type="project" value="TreeGrafter"/>
</dbReference>
<evidence type="ECO:0000256" key="3">
    <source>
        <dbReference type="ARBA" id="ARBA00022771"/>
    </source>
</evidence>
<dbReference type="GO" id="GO:0008270">
    <property type="term" value="F:zinc ion binding"/>
    <property type="evidence" value="ECO:0007669"/>
    <property type="project" value="UniProtKB-KW"/>
</dbReference>
<dbReference type="Gene3D" id="3.30.40.10">
    <property type="entry name" value="Zinc/RING finger domain, C3HC4 (zinc finger)"/>
    <property type="match status" value="1"/>
</dbReference>
<feature type="domain" description="RING-type" evidence="7">
    <location>
        <begin position="477"/>
        <end position="512"/>
    </location>
</feature>
<accession>A0A7R8YU01</accession>
<feature type="region of interest" description="Disordered" evidence="6">
    <location>
        <begin position="440"/>
        <end position="471"/>
    </location>
</feature>
<dbReference type="Gene3D" id="1.10.1170.10">
    <property type="entry name" value="Inhibitor Of Apoptosis Protein (2mihbC-IAP-1), Chain A"/>
    <property type="match status" value="5"/>
</dbReference>
<dbReference type="PANTHER" id="PTHR10044">
    <property type="entry name" value="INHIBITOR OF APOPTOSIS"/>
    <property type="match status" value="1"/>
</dbReference>
<keyword evidence="4" id="KW-0862">Zinc</keyword>
<dbReference type="GO" id="GO:0005634">
    <property type="term" value="C:nucleus"/>
    <property type="evidence" value="ECO:0007669"/>
    <property type="project" value="TreeGrafter"/>
</dbReference>
<dbReference type="InParanoid" id="A0A7R8YU01"/>
<dbReference type="InterPro" id="IPR001370">
    <property type="entry name" value="BIR_rpt"/>
</dbReference>